<accession>A0A4R6VF98</accession>
<reference evidence="7 8" key="1">
    <citation type="submission" date="2019-03" db="EMBL/GenBank/DDBJ databases">
        <title>Genomic Encyclopedia of Type Strains, Phase III (KMG-III): the genomes of soil and plant-associated and newly described type strains.</title>
        <authorList>
            <person name="Whitman W."/>
        </authorList>
    </citation>
    <scope>NUCLEOTIDE SEQUENCE [LARGE SCALE GENOMIC DNA]</scope>
    <source>
        <strain evidence="7 8">CGMCC 1.7002</strain>
    </source>
</reference>
<feature type="transmembrane region" description="Helical" evidence="6">
    <location>
        <begin position="127"/>
        <end position="148"/>
    </location>
</feature>
<comment type="subcellular location">
    <subcellularLocation>
        <location evidence="1">Cell membrane</location>
        <topology evidence="1">Multi-pass membrane protein</topology>
    </subcellularLocation>
</comment>
<evidence type="ECO:0000256" key="1">
    <source>
        <dbReference type="ARBA" id="ARBA00004651"/>
    </source>
</evidence>
<sequence>MMEWIAEFATIFLPSPALLAAFAVATIILAITPGPDMALFLSRALNFGRAHGFAALAGACSGILIHTLLVALGISVLIATAPTAFLVLKIAGALYLIWLAIGALRAGNNVQFSFGKSTKQPSLKKSYLTGIGINLLNPKIVLFFMTFLPQFVVAGDPYAAHKLFSLGILFIVISLPLTVAMIAGADWLSKALQKSKWIGRALNYSFAAVFTAFAATILTAQARH</sequence>
<evidence type="ECO:0000256" key="4">
    <source>
        <dbReference type="ARBA" id="ARBA00022989"/>
    </source>
</evidence>
<keyword evidence="2" id="KW-1003">Cell membrane</keyword>
<gene>
    <name evidence="7" type="ORF">ATL17_2836</name>
</gene>
<dbReference type="Proteomes" id="UP000295391">
    <property type="component" value="Unassembled WGS sequence"/>
</dbReference>
<dbReference type="PIRSF" id="PIRSF006324">
    <property type="entry name" value="LeuE"/>
    <property type="match status" value="1"/>
</dbReference>
<feature type="transmembrane region" description="Helical" evidence="6">
    <location>
        <begin position="168"/>
        <end position="189"/>
    </location>
</feature>
<dbReference type="PANTHER" id="PTHR30086:SF20">
    <property type="entry name" value="ARGININE EXPORTER PROTEIN ARGO-RELATED"/>
    <property type="match status" value="1"/>
</dbReference>
<feature type="transmembrane region" description="Helical" evidence="6">
    <location>
        <begin position="84"/>
        <end position="106"/>
    </location>
</feature>
<dbReference type="InterPro" id="IPR001123">
    <property type="entry name" value="LeuE-type"/>
</dbReference>
<keyword evidence="5 6" id="KW-0472">Membrane</keyword>
<dbReference type="GO" id="GO:0015171">
    <property type="term" value="F:amino acid transmembrane transporter activity"/>
    <property type="evidence" value="ECO:0007669"/>
    <property type="project" value="TreeGrafter"/>
</dbReference>
<proteinExistence type="predicted"/>
<feature type="transmembrane region" description="Helical" evidence="6">
    <location>
        <begin position="53"/>
        <end position="78"/>
    </location>
</feature>
<protein>
    <submittedName>
        <fullName evidence="7">Threonine/homoserine/homoserine lactone efflux protein</fullName>
    </submittedName>
</protein>
<comment type="caution">
    <text evidence="7">The sequence shown here is derived from an EMBL/GenBank/DDBJ whole genome shotgun (WGS) entry which is preliminary data.</text>
</comment>
<evidence type="ECO:0000256" key="3">
    <source>
        <dbReference type="ARBA" id="ARBA00022692"/>
    </source>
</evidence>
<feature type="transmembrane region" description="Helical" evidence="6">
    <location>
        <begin position="12"/>
        <end position="32"/>
    </location>
</feature>
<name>A0A4R6VF98_9HYPH</name>
<evidence type="ECO:0000313" key="8">
    <source>
        <dbReference type="Proteomes" id="UP000295391"/>
    </source>
</evidence>
<feature type="transmembrane region" description="Helical" evidence="6">
    <location>
        <begin position="201"/>
        <end position="222"/>
    </location>
</feature>
<dbReference type="GO" id="GO:0005886">
    <property type="term" value="C:plasma membrane"/>
    <property type="evidence" value="ECO:0007669"/>
    <property type="project" value="UniProtKB-SubCell"/>
</dbReference>
<evidence type="ECO:0000256" key="5">
    <source>
        <dbReference type="ARBA" id="ARBA00023136"/>
    </source>
</evidence>
<evidence type="ECO:0000256" key="6">
    <source>
        <dbReference type="SAM" id="Phobius"/>
    </source>
</evidence>
<dbReference type="Pfam" id="PF01810">
    <property type="entry name" value="LysE"/>
    <property type="match status" value="1"/>
</dbReference>
<dbReference type="PANTHER" id="PTHR30086">
    <property type="entry name" value="ARGININE EXPORTER PROTEIN ARGO"/>
    <property type="match status" value="1"/>
</dbReference>
<dbReference type="EMBL" id="SNYR01000003">
    <property type="protein sequence ID" value="TDQ61735.1"/>
    <property type="molecule type" value="Genomic_DNA"/>
</dbReference>
<evidence type="ECO:0000256" key="2">
    <source>
        <dbReference type="ARBA" id="ARBA00022475"/>
    </source>
</evidence>
<dbReference type="RefSeq" id="WP_246028728.1">
    <property type="nucleotide sequence ID" value="NZ_SNYR01000003.1"/>
</dbReference>
<keyword evidence="8" id="KW-1185">Reference proteome</keyword>
<keyword evidence="4 6" id="KW-1133">Transmembrane helix</keyword>
<evidence type="ECO:0000313" key="7">
    <source>
        <dbReference type="EMBL" id="TDQ61735.1"/>
    </source>
</evidence>
<dbReference type="AlphaFoldDB" id="A0A4R6VF98"/>
<organism evidence="7 8">
    <name type="scientific">Maritalea mobilis</name>
    <dbReference type="NCBI Taxonomy" id="483324"/>
    <lineage>
        <taxon>Bacteria</taxon>
        <taxon>Pseudomonadati</taxon>
        <taxon>Pseudomonadota</taxon>
        <taxon>Alphaproteobacteria</taxon>
        <taxon>Hyphomicrobiales</taxon>
        <taxon>Devosiaceae</taxon>
        <taxon>Maritalea</taxon>
    </lineage>
</organism>
<keyword evidence="3 6" id="KW-0812">Transmembrane</keyword>